<feature type="region of interest" description="Disordered" evidence="1">
    <location>
        <begin position="264"/>
        <end position="318"/>
    </location>
</feature>
<feature type="compositionally biased region" description="Low complexity" evidence="1">
    <location>
        <begin position="276"/>
        <end position="293"/>
    </location>
</feature>
<dbReference type="EMBL" id="CP002623">
    <property type="protein sequence ID" value="AEI92897.1"/>
    <property type="molecule type" value="Genomic_DNA"/>
</dbReference>
<dbReference type="Proteomes" id="UP000001353">
    <property type="component" value="Chromosome"/>
</dbReference>
<dbReference type="STRING" id="391595.RLO149_c008720"/>
<evidence type="ECO:0000259" key="2">
    <source>
        <dbReference type="Pfam" id="PF00188"/>
    </source>
</evidence>
<dbReference type="HOGENOM" id="CLU_034842_0_0_5"/>
<organism evidence="3 4">
    <name type="scientific">Roseobacter litoralis (strain ATCC 49566 / DSM 6996 / JCM 21268 / NBRC 15278 / OCh 149)</name>
    <dbReference type="NCBI Taxonomy" id="391595"/>
    <lineage>
        <taxon>Bacteria</taxon>
        <taxon>Pseudomonadati</taxon>
        <taxon>Pseudomonadota</taxon>
        <taxon>Alphaproteobacteria</taxon>
        <taxon>Rhodobacterales</taxon>
        <taxon>Roseobacteraceae</taxon>
        <taxon>Roseobacter</taxon>
    </lineage>
</organism>
<feature type="compositionally biased region" description="Polar residues" evidence="1">
    <location>
        <begin position="305"/>
        <end position="318"/>
    </location>
</feature>
<feature type="compositionally biased region" description="Low complexity" evidence="1">
    <location>
        <begin position="394"/>
        <end position="415"/>
    </location>
</feature>
<gene>
    <name evidence="3" type="ordered locus">RLO149_c008720</name>
</gene>
<dbReference type="Gene3D" id="3.40.33.10">
    <property type="entry name" value="CAP"/>
    <property type="match status" value="1"/>
</dbReference>
<evidence type="ECO:0000256" key="1">
    <source>
        <dbReference type="SAM" id="MobiDB-lite"/>
    </source>
</evidence>
<dbReference type="SUPFAM" id="SSF55797">
    <property type="entry name" value="PR-1-like"/>
    <property type="match status" value="1"/>
</dbReference>
<dbReference type="Pfam" id="PF00188">
    <property type="entry name" value="CAP"/>
    <property type="match status" value="1"/>
</dbReference>
<dbReference type="PANTHER" id="PTHR31157">
    <property type="entry name" value="SCP DOMAIN-CONTAINING PROTEIN"/>
    <property type="match status" value="1"/>
</dbReference>
<dbReference type="eggNOG" id="COG2340">
    <property type="taxonomic scope" value="Bacteria"/>
</dbReference>
<sequence>MLLRPISQLADAPLEVIPQSGMVDSGYQRFPHTECTGHVLDAVRKPHDAKNHSKENVMSQANKYEQQMLDLINADRAEVGLDPLVFNADLNEASEDHSVWMLDNDRFSHTGADGSNWRERIEASGYELEGNWKTGENIAWVSEAGDNGMSDEVAQLHTNLMNSPEHRANLLNPDFTEIGIGIEAGDFVDDGQTLDAVFVTQNFGTTSANTVVLPDARADASTVVEPTPAVVEDTAPAEPEVAEPEITAGTGFDIKQFIASRGFSTNQETDEDVEEMSTSSSTTQTTRSSIETTAVASQADGPSVQLETEGNVSGGSSATVDDITAEEFVSEQSTDPVIASAQDAPVVEEVPATVEQAPPAEPEITAGTGFDIEQFMASRGFSTNQETDEDVEETSTSSSTTQTTRSSVEVTSVASDTDGPSVDVQGEGNFSGGGSATVDDVTAEDADSGTIAIPSTDVPIVSRVLDEGTVVCDDAGGMELSSDNFVFDFGPNVRSESGSTISSASIRSVASSESGLTVEVLAMEGDVELFGTVSMNGETQSIAFSTSAADSSDVASFCGSEFFDEFIF</sequence>
<accession>F7Z9T8</accession>
<dbReference type="CDD" id="cd05379">
    <property type="entry name" value="CAP_bacterial"/>
    <property type="match status" value="1"/>
</dbReference>
<name>F7Z9T8_ROSLO</name>
<feature type="domain" description="SCP" evidence="2">
    <location>
        <begin position="69"/>
        <end position="203"/>
    </location>
</feature>
<dbReference type="InterPro" id="IPR014044">
    <property type="entry name" value="CAP_dom"/>
</dbReference>
<evidence type="ECO:0000313" key="4">
    <source>
        <dbReference type="Proteomes" id="UP000001353"/>
    </source>
</evidence>
<proteinExistence type="predicted"/>
<dbReference type="InterPro" id="IPR035940">
    <property type="entry name" value="CAP_sf"/>
</dbReference>
<keyword evidence="4" id="KW-1185">Reference proteome</keyword>
<feature type="region of interest" description="Disordered" evidence="1">
    <location>
        <begin position="382"/>
        <end position="436"/>
    </location>
</feature>
<dbReference type="AlphaFoldDB" id="F7Z9T8"/>
<evidence type="ECO:0000313" key="3">
    <source>
        <dbReference type="EMBL" id="AEI92897.1"/>
    </source>
</evidence>
<dbReference type="PANTHER" id="PTHR31157:SF1">
    <property type="entry name" value="SCP DOMAIN-CONTAINING PROTEIN"/>
    <property type="match status" value="1"/>
</dbReference>
<dbReference type="KEGG" id="rli:RLO149_c008720"/>
<reference evidence="3 4" key="1">
    <citation type="journal article" date="2011" name="BMC Genomics">
        <title>Comparative genome analysis and genome-guided physiological analysis of Roseobacter litoralis.</title>
        <authorList>
            <person name="Kalhoefer D."/>
            <person name="Thole S."/>
            <person name="Voget S."/>
            <person name="Lehmann R."/>
            <person name="Liesegang H."/>
            <person name="Wollher A."/>
            <person name="Daniel R."/>
            <person name="Simon M."/>
            <person name="Brinkhoff T."/>
        </authorList>
    </citation>
    <scope>NUCLEOTIDE SEQUENCE [LARGE SCALE GENOMIC DNA]</scope>
    <source>
        <strain evidence="4">ATCC 49566 / DSM 6996 / JCM 21268 / NBRC 15278 / OCh 149</strain>
    </source>
</reference>
<protein>
    <submittedName>
        <fullName evidence="3">SCP-like protein</fullName>
    </submittedName>
</protein>